<name>A0A1M5BQN1_SALEC</name>
<dbReference type="OrthoDB" id="1273481at2"/>
<feature type="domain" description="C-type lysozyme inhibitor" evidence="5">
    <location>
        <begin position="50"/>
        <end position="108"/>
    </location>
</feature>
<evidence type="ECO:0000256" key="2">
    <source>
        <dbReference type="ARBA" id="ARBA00023136"/>
    </source>
</evidence>
<gene>
    <name evidence="6" type="ORF">SAMN05444483_101143</name>
</gene>
<sequence>MIKRFFAIGMLTATVFISCKNNSKQENKDSSNTEQTTSKDVVTQSLTNNDGETLEMSFDNLEGTASVNFKGETIDLEQERAASGIWYKNDQYELRGKGNDISLKKDGEVIFEHQDKKASVEFKNDEGDVLNVTFNNTAGTAKAYLNGGEQIDLEQERAASGIWYKNDQYELRGKGNDISLKKDGETVFEHEDDKVNVEAKNDKDDVLTMTFNNTAGTVKAYLNGGEQIDLEQKKAAPGIWYENDTYELRGKGDNYMLIKDGETVFEN</sequence>
<dbReference type="SUPFAM" id="SSF141488">
    <property type="entry name" value="YdhA-like"/>
    <property type="match status" value="3"/>
</dbReference>
<keyword evidence="3" id="KW-0564">Palmitate</keyword>
<keyword evidence="1" id="KW-0732">Signal</keyword>
<dbReference type="InterPro" id="IPR036328">
    <property type="entry name" value="MliC_sf"/>
</dbReference>
<organism evidence="6 7">
    <name type="scientific">Salegentibacter echinorum</name>
    <dbReference type="NCBI Taxonomy" id="1073325"/>
    <lineage>
        <taxon>Bacteria</taxon>
        <taxon>Pseudomonadati</taxon>
        <taxon>Bacteroidota</taxon>
        <taxon>Flavobacteriia</taxon>
        <taxon>Flavobacteriales</taxon>
        <taxon>Flavobacteriaceae</taxon>
        <taxon>Salegentibacter</taxon>
    </lineage>
</organism>
<dbReference type="Proteomes" id="UP000183945">
    <property type="component" value="Unassembled WGS sequence"/>
</dbReference>
<proteinExistence type="predicted"/>
<dbReference type="AlphaFoldDB" id="A0A1M5BQN1"/>
<accession>A0A1M5BQN1</accession>
<evidence type="ECO:0000259" key="5">
    <source>
        <dbReference type="Pfam" id="PF09864"/>
    </source>
</evidence>
<dbReference type="STRING" id="1073325.SAMN05444483_101143"/>
<dbReference type="Pfam" id="PF09864">
    <property type="entry name" value="MliC"/>
    <property type="match status" value="2"/>
</dbReference>
<dbReference type="PROSITE" id="PS51257">
    <property type="entry name" value="PROKAR_LIPOPROTEIN"/>
    <property type="match status" value="1"/>
</dbReference>
<dbReference type="EMBL" id="FQVT01000001">
    <property type="protein sequence ID" value="SHF44716.1"/>
    <property type="molecule type" value="Genomic_DNA"/>
</dbReference>
<feature type="domain" description="C-type lysozyme inhibitor" evidence="5">
    <location>
        <begin position="125"/>
        <end position="185"/>
    </location>
</feature>
<evidence type="ECO:0000313" key="6">
    <source>
        <dbReference type="EMBL" id="SHF44716.1"/>
    </source>
</evidence>
<keyword evidence="7" id="KW-1185">Reference proteome</keyword>
<evidence type="ECO:0000256" key="1">
    <source>
        <dbReference type="ARBA" id="ARBA00022729"/>
    </source>
</evidence>
<protein>
    <submittedName>
        <fullName evidence="6">Membrane-bound lysozyme-inhibitor of c-type lysozyme</fullName>
    </submittedName>
</protein>
<dbReference type="Gene3D" id="2.40.128.200">
    <property type="match status" value="3"/>
</dbReference>
<keyword evidence="2" id="KW-0472">Membrane</keyword>
<evidence type="ECO:0000256" key="4">
    <source>
        <dbReference type="ARBA" id="ARBA00023288"/>
    </source>
</evidence>
<dbReference type="InterPro" id="IPR018660">
    <property type="entry name" value="MliC"/>
</dbReference>
<dbReference type="RefSeq" id="WP_072875737.1">
    <property type="nucleotide sequence ID" value="NZ_FQVT01000001.1"/>
</dbReference>
<reference evidence="7" key="1">
    <citation type="submission" date="2016-11" db="EMBL/GenBank/DDBJ databases">
        <authorList>
            <person name="Varghese N."/>
            <person name="Submissions S."/>
        </authorList>
    </citation>
    <scope>NUCLEOTIDE SEQUENCE [LARGE SCALE GENOMIC DNA]</scope>
    <source>
        <strain evidence="7">DSM 24579</strain>
    </source>
</reference>
<evidence type="ECO:0000256" key="3">
    <source>
        <dbReference type="ARBA" id="ARBA00023139"/>
    </source>
</evidence>
<evidence type="ECO:0000313" key="7">
    <source>
        <dbReference type="Proteomes" id="UP000183945"/>
    </source>
</evidence>
<keyword evidence="4" id="KW-0449">Lipoprotein</keyword>